<proteinExistence type="predicted"/>
<feature type="region of interest" description="Disordered" evidence="1">
    <location>
        <begin position="98"/>
        <end position="140"/>
    </location>
</feature>
<feature type="region of interest" description="Disordered" evidence="1">
    <location>
        <begin position="153"/>
        <end position="196"/>
    </location>
</feature>
<evidence type="ECO:0000256" key="2">
    <source>
        <dbReference type="SAM" id="SignalP"/>
    </source>
</evidence>
<dbReference type="RefSeq" id="XP_010911450.2">
    <property type="nucleotide sequence ID" value="XM_010913148.2"/>
</dbReference>
<sequence length="196" mass="21177">MALFSVFAAPHVLVLIAVPFFQNTSGPRSDEVICAEDVEGQPAKGVEAEVDPRTRESCPEVHELQGVVVMEDSGRGGGAHKIVLTGSTECPEVYVSGPATAPAGVGPQRRRSRNRSLCSNEQHHHLHAETSCGGEDERPTTHMHQNLLEEASSYHDHSGNNPLDQQPDFPAATTGRGALEPDENNRVIDMNSELVR</sequence>
<keyword evidence="3" id="KW-1185">Reference proteome</keyword>
<keyword evidence="2" id="KW-0732">Signal</keyword>
<reference evidence="4" key="1">
    <citation type="submission" date="2025-08" db="UniProtKB">
        <authorList>
            <consortium name="RefSeq"/>
        </authorList>
    </citation>
    <scope>IDENTIFICATION</scope>
</reference>
<organism evidence="3 4">
    <name type="scientific">Elaeis guineensis var. tenera</name>
    <name type="common">Oil palm</name>
    <dbReference type="NCBI Taxonomy" id="51953"/>
    <lineage>
        <taxon>Eukaryota</taxon>
        <taxon>Viridiplantae</taxon>
        <taxon>Streptophyta</taxon>
        <taxon>Embryophyta</taxon>
        <taxon>Tracheophyta</taxon>
        <taxon>Spermatophyta</taxon>
        <taxon>Magnoliopsida</taxon>
        <taxon>Liliopsida</taxon>
        <taxon>Arecaceae</taxon>
        <taxon>Arecoideae</taxon>
        <taxon>Cocoseae</taxon>
        <taxon>Elaeidinae</taxon>
        <taxon>Elaeis</taxon>
    </lineage>
</organism>
<dbReference type="InParanoid" id="A0A6I9QPM2"/>
<name>A0A6I9QPM2_ELAGV</name>
<feature type="signal peptide" evidence="2">
    <location>
        <begin position="1"/>
        <end position="26"/>
    </location>
</feature>
<dbReference type="AlphaFoldDB" id="A0A6I9QPM2"/>
<feature type="chain" id="PRO_5026665971" evidence="2">
    <location>
        <begin position="27"/>
        <end position="196"/>
    </location>
</feature>
<evidence type="ECO:0000313" key="3">
    <source>
        <dbReference type="Proteomes" id="UP000504607"/>
    </source>
</evidence>
<dbReference type="OrthoDB" id="797488at2759"/>
<evidence type="ECO:0000313" key="4">
    <source>
        <dbReference type="RefSeq" id="XP_010911450.2"/>
    </source>
</evidence>
<evidence type="ECO:0000256" key="1">
    <source>
        <dbReference type="SAM" id="MobiDB-lite"/>
    </source>
</evidence>
<dbReference type="Proteomes" id="UP000504607">
    <property type="component" value="Unplaced"/>
</dbReference>
<accession>A0A6I9QPM2</accession>
<gene>
    <name evidence="4" type="primary">LOC105037493</name>
</gene>
<protein>
    <submittedName>
        <fullName evidence="4">Uncharacterized protein LOC105037493 isoform X1</fullName>
    </submittedName>
</protein>